<name>A0AB72UIK4_9PROT</name>
<dbReference type="PIRSF" id="PIRSF029720">
    <property type="entry name" value="UCP029720"/>
    <property type="match status" value="1"/>
</dbReference>
<accession>A0AB72UIK4</accession>
<evidence type="ECO:0000313" key="3">
    <source>
        <dbReference type="Proteomes" id="UP000007127"/>
    </source>
</evidence>
<feature type="chain" id="PRO_5044492949" description="Lipoprotein" evidence="1">
    <location>
        <begin position="42"/>
        <end position="145"/>
    </location>
</feature>
<dbReference type="GO" id="GO:0043448">
    <property type="term" value="P:alkane catabolic process"/>
    <property type="evidence" value="ECO:0007669"/>
    <property type="project" value="TreeGrafter"/>
</dbReference>
<dbReference type="InterPro" id="IPR014558">
    <property type="entry name" value="UCP029720"/>
</dbReference>
<dbReference type="EMBL" id="CP004388">
    <property type="protein sequence ID" value="AJD54000.1"/>
    <property type="molecule type" value="Genomic_DNA"/>
</dbReference>
<proteinExistence type="predicted"/>
<dbReference type="PANTHER" id="PTHR39335">
    <property type="entry name" value="BLL4220 PROTEIN"/>
    <property type="match status" value="1"/>
</dbReference>
<evidence type="ECO:0000256" key="1">
    <source>
        <dbReference type="SAM" id="SignalP"/>
    </source>
</evidence>
<dbReference type="Pfam" id="PF03640">
    <property type="entry name" value="Lipoprotein_15"/>
    <property type="match status" value="2"/>
</dbReference>
<gene>
    <name evidence="2" type="ORF">TH3_19490</name>
</gene>
<dbReference type="KEGG" id="txi:TH3_19490"/>
<evidence type="ECO:0008006" key="4">
    <source>
        <dbReference type="Google" id="ProtNLM"/>
    </source>
</evidence>
<sequence length="145" mass="15595">MLDEGGFSIRPCSKEEFMKKLMIAAGLFTVMSLPLSTAALAAPDTMTVETGIGPVLAGGNGMTLYTFRKDTDGQSNCYDACASAWPPFIAKAGATADGNFGLIQRKTGEMQWAKDGKPLYFWVKDTKKGDTTGHGFKDIWDAARP</sequence>
<organism evidence="2 3">
    <name type="scientific">Thalassospira xiamenensis M-5 = DSM 17429</name>
    <dbReference type="NCBI Taxonomy" id="1123366"/>
    <lineage>
        <taxon>Bacteria</taxon>
        <taxon>Pseudomonadati</taxon>
        <taxon>Pseudomonadota</taxon>
        <taxon>Alphaproteobacteria</taxon>
        <taxon>Rhodospirillales</taxon>
        <taxon>Thalassospiraceae</taxon>
        <taxon>Thalassospira</taxon>
    </lineage>
</organism>
<feature type="signal peptide" evidence="1">
    <location>
        <begin position="1"/>
        <end position="41"/>
    </location>
</feature>
<evidence type="ECO:0000313" key="2">
    <source>
        <dbReference type="EMBL" id="AJD54000.1"/>
    </source>
</evidence>
<dbReference type="InterPro" id="IPR005297">
    <property type="entry name" value="Lipoprotein_repeat"/>
</dbReference>
<protein>
    <recommendedName>
        <fullName evidence="4">Lipoprotein</fullName>
    </recommendedName>
</protein>
<reference evidence="2 3" key="1">
    <citation type="journal article" date="2012" name="J. Bacteriol.">
        <title>Genome sequence of Thalassospira xiamenensis type strain M-5.</title>
        <authorList>
            <person name="Lai Q."/>
            <person name="Shao Z."/>
        </authorList>
    </citation>
    <scope>NUCLEOTIDE SEQUENCE [LARGE SCALE GENOMIC DNA]</scope>
    <source>
        <strain evidence="2 3">M-5</strain>
    </source>
</reference>
<dbReference type="AlphaFoldDB" id="A0AB72UIK4"/>
<dbReference type="PANTHER" id="PTHR39335:SF1">
    <property type="entry name" value="BLL4220 PROTEIN"/>
    <property type="match status" value="1"/>
</dbReference>
<keyword evidence="1" id="KW-0732">Signal</keyword>
<dbReference type="Proteomes" id="UP000007127">
    <property type="component" value="Chromosome"/>
</dbReference>